<keyword evidence="1" id="KW-1133">Transmembrane helix</keyword>
<organism evidence="2 3">
    <name type="scientific">Candidatus Niyogibacteria bacterium RIFCSPLOWO2_12_FULL_41_13</name>
    <dbReference type="NCBI Taxonomy" id="1801726"/>
    <lineage>
        <taxon>Bacteria</taxon>
        <taxon>Candidatus Niyogiibacteriota</taxon>
    </lineage>
</organism>
<dbReference type="Proteomes" id="UP000176787">
    <property type="component" value="Unassembled WGS sequence"/>
</dbReference>
<gene>
    <name evidence="2" type="ORF">A3H02_03025</name>
</gene>
<keyword evidence="1" id="KW-0812">Transmembrane</keyword>
<reference evidence="2 3" key="1">
    <citation type="journal article" date="2016" name="Nat. Commun.">
        <title>Thousands of microbial genomes shed light on interconnected biogeochemical processes in an aquifer system.</title>
        <authorList>
            <person name="Anantharaman K."/>
            <person name="Brown C.T."/>
            <person name="Hug L.A."/>
            <person name="Sharon I."/>
            <person name="Castelle C.J."/>
            <person name="Probst A.J."/>
            <person name="Thomas B.C."/>
            <person name="Singh A."/>
            <person name="Wilkins M.J."/>
            <person name="Karaoz U."/>
            <person name="Brodie E.L."/>
            <person name="Williams K.H."/>
            <person name="Hubbard S.S."/>
            <person name="Banfield J.F."/>
        </authorList>
    </citation>
    <scope>NUCLEOTIDE SEQUENCE [LARGE SCALE GENOMIC DNA]</scope>
</reference>
<evidence type="ECO:0000313" key="2">
    <source>
        <dbReference type="EMBL" id="OGZ32115.1"/>
    </source>
</evidence>
<evidence type="ECO:0000256" key="1">
    <source>
        <dbReference type="SAM" id="Phobius"/>
    </source>
</evidence>
<name>A0A1G2F240_9BACT</name>
<evidence type="ECO:0000313" key="3">
    <source>
        <dbReference type="Proteomes" id="UP000176787"/>
    </source>
</evidence>
<proteinExistence type="predicted"/>
<dbReference type="STRING" id="1801726.A3H02_03025"/>
<sequence length="412" mass="46213">MNQNPQNKKIRMDDIVGESKETIRAAEQKPAQKGKSERKRFLNFKFIAVSAAIIFILAVSLDSFSSVLINVVPLEKTLEIEDSYKAGLGTGAVNLEKFVFQEKFSEIQPTSQTKNIQEKANGKIIVYNGFSSEPQVFVANTRFESTGGKIYRIDKKITVPGAKIIGGKIEPSSIEAVVFADKAGEEYNIGPDQFTVPGLKDTPKYKGFYAKSKTEIKGGFSGTTKIAAKSDFDALKEKILSRLEKIFEEKTDKGVPANFLKPILAKKITIIKETFEPQIGKPGESARLEIESELGAFGVLKKELEDLLVVSNFGKEFKNKIKVSNLDQLSVSARNINFEKGELDLLVKGKTKFVWQIDQNKLKDELINREDKKIEEVFALHSEIKQATVFFRPGFWRIFPKDSDKIILKIEN</sequence>
<evidence type="ECO:0008006" key="4">
    <source>
        <dbReference type="Google" id="ProtNLM"/>
    </source>
</evidence>
<accession>A0A1G2F240</accession>
<keyword evidence="1" id="KW-0472">Membrane</keyword>
<dbReference type="AlphaFoldDB" id="A0A1G2F240"/>
<comment type="caution">
    <text evidence="2">The sequence shown here is derived from an EMBL/GenBank/DDBJ whole genome shotgun (WGS) entry which is preliminary data.</text>
</comment>
<protein>
    <recommendedName>
        <fullName evidence="4">Baseplate protein J-like domain-containing protein</fullName>
    </recommendedName>
</protein>
<dbReference type="EMBL" id="MHMS01000014">
    <property type="protein sequence ID" value="OGZ32115.1"/>
    <property type="molecule type" value="Genomic_DNA"/>
</dbReference>
<feature type="transmembrane region" description="Helical" evidence="1">
    <location>
        <begin position="42"/>
        <end position="61"/>
    </location>
</feature>